<dbReference type="SMART" id="SM00367">
    <property type="entry name" value="LRR_CC"/>
    <property type="match status" value="2"/>
</dbReference>
<dbReference type="InterPro" id="IPR041567">
    <property type="entry name" value="COI1_F-box"/>
</dbReference>
<dbReference type="InterPro" id="IPR032675">
    <property type="entry name" value="LRR_dom_sf"/>
</dbReference>
<feature type="domain" description="COI1 F-box" evidence="2">
    <location>
        <begin position="136"/>
        <end position="174"/>
    </location>
</feature>
<evidence type="ECO:0000259" key="2">
    <source>
        <dbReference type="Pfam" id="PF18511"/>
    </source>
</evidence>
<evidence type="ECO:0000313" key="3">
    <source>
        <dbReference type="EMBL" id="KAI5060262.1"/>
    </source>
</evidence>
<evidence type="ECO:0000256" key="1">
    <source>
        <dbReference type="SAM" id="MobiDB-lite"/>
    </source>
</evidence>
<dbReference type="InterPro" id="IPR006553">
    <property type="entry name" value="Leu-rich_rpt_Cys-con_subtyp"/>
</dbReference>
<keyword evidence="4" id="KW-1185">Reference proteome</keyword>
<comment type="caution">
    <text evidence="3">The sequence shown here is derived from an EMBL/GenBank/DDBJ whole genome shotgun (WGS) entry which is preliminary data.</text>
</comment>
<dbReference type="OrthoDB" id="550575at2759"/>
<dbReference type="FunFam" id="1.20.1280.50:FF:000023">
    <property type="entry name" value="F-box/LRR-repeat protein 4"/>
    <property type="match status" value="1"/>
</dbReference>
<dbReference type="Gene3D" id="1.20.1280.50">
    <property type="match status" value="1"/>
</dbReference>
<dbReference type="SUPFAM" id="SSF52047">
    <property type="entry name" value="RNI-like"/>
    <property type="match status" value="1"/>
</dbReference>
<proteinExistence type="predicted"/>
<reference evidence="3" key="1">
    <citation type="submission" date="2021-01" db="EMBL/GenBank/DDBJ databases">
        <title>Adiantum capillus-veneris genome.</title>
        <authorList>
            <person name="Fang Y."/>
            <person name="Liao Q."/>
        </authorList>
    </citation>
    <scope>NUCLEOTIDE SEQUENCE</scope>
    <source>
        <strain evidence="3">H3</strain>
        <tissue evidence="3">Leaf</tissue>
    </source>
</reference>
<dbReference type="Proteomes" id="UP000886520">
    <property type="component" value="Chromosome 24"/>
</dbReference>
<dbReference type="EMBL" id="JABFUD020000024">
    <property type="protein sequence ID" value="KAI5060262.1"/>
    <property type="molecule type" value="Genomic_DNA"/>
</dbReference>
<organism evidence="3 4">
    <name type="scientific">Adiantum capillus-veneris</name>
    <name type="common">Maidenhair fern</name>
    <dbReference type="NCBI Taxonomy" id="13818"/>
    <lineage>
        <taxon>Eukaryota</taxon>
        <taxon>Viridiplantae</taxon>
        <taxon>Streptophyta</taxon>
        <taxon>Embryophyta</taxon>
        <taxon>Tracheophyta</taxon>
        <taxon>Polypodiopsida</taxon>
        <taxon>Polypodiidae</taxon>
        <taxon>Polypodiales</taxon>
        <taxon>Pteridineae</taxon>
        <taxon>Pteridaceae</taxon>
        <taxon>Vittarioideae</taxon>
        <taxon>Adiantum</taxon>
    </lineage>
</organism>
<accession>A0A9D4Z4K4</accession>
<feature type="region of interest" description="Disordered" evidence="1">
    <location>
        <begin position="643"/>
        <end position="679"/>
    </location>
</feature>
<feature type="compositionally biased region" description="Low complexity" evidence="1">
    <location>
        <begin position="649"/>
        <end position="679"/>
    </location>
</feature>
<dbReference type="PANTHER" id="PTHR13318">
    <property type="entry name" value="PARTNER OF PAIRED, ISOFORM B-RELATED"/>
    <property type="match status" value="1"/>
</dbReference>
<dbReference type="AlphaFoldDB" id="A0A9D4Z4K4"/>
<evidence type="ECO:0000313" key="4">
    <source>
        <dbReference type="Proteomes" id="UP000886520"/>
    </source>
</evidence>
<dbReference type="CDD" id="cd22159">
    <property type="entry name" value="F-box_AtTIR1-like"/>
    <property type="match status" value="1"/>
</dbReference>
<dbReference type="InterPro" id="IPR036047">
    <property type="entry name" value="F-box-like_dom_sf"/>
</dbReference>
<gene>
    <name evidence="3" type="ORF">GOP47_0024682</name>
</gene>
<protein>
    <recommendedName>
        <fullName evidence="2">COI1 F-box domain-containing protein</fullName>
    </recommendedName>
</protein>
<dbReference type="Gene3D" id="3.80.10.10">
    <property type="entry name" value="Ribonuclease Inhibitor"/>
    <property type="match status" value="1"/>
</dbReference>
<dbReference type="SUPFAM" id="SSF81383">
    <property type="entry name" value="F-box domain"/>
    <property type="match status" value="1"/>
</dbReference>
<dbReference type="Pfam" id="PF18511">
    <property type="entry name" value="F-box_5"/>
    <property type="match status" value="1"/>
</dbReference>
<sequence>MLECGREILGAERGGLAANRRSPPSSFKAHSTGNFLLQANGSIDRARRPASFKLSNRKMAALFCKSSIQGLPTLGILSPSKLWEQGEQRDAKWCLQVPPSPPRWSRIPFDILEEVQRREKRPRFGDSVSTTCISDIPEPILAIIFTRISDTRTRNSMALVCMEWYSLERATRTNLCLRGCVSDLYLIPRSFQAVECLDLSHCSPWGYSLFPSMSERAVLVGQVLKQAFPKVKYMTIYVRDARDIDMVACFWPDVQSLKLVRWHQRPTQFEEASGLGMEFRFLMQSCKSLQSLDLSEFYCWTEDIPPALMMEPFVSKNLRCLNLLKVSVEGFKASELEAITRSCPNLEDLRIVLVFDPRLLDFVDDDALLHLGASCKKLKVLQLIDTAAFNDAQGDREYTFDDQDAQIGRQGLEGVFQALPLLEDLAIVLSQNVWDVRPILEALASHCRRLTSLCLGHFHGLCNGPQPNGIAMCTGLKNLTIKCCADLSNLDLIAIASGCTGLQKLALHSCKEISRAGLHSLARQLKHNLVDVQVTCCVQMDAVDTLWALQPIQGTIVKLLVDFQLSPDFVASELEGVHKSQPQPASVHETTQRVGKEFVGPSATKLSNAQFISPELGDATDKPLRVHSHEILNLNFAPIGQESDTASNSWPGGSFRQSSSSGTSQVSKSESVGSSSGVTHGLESELGDAFPHFGNPAFSLAFREGEWSKLKSLHLWIPIGELLSPLPVMGLQFCPSLEEVRIKVEGDCRACPKPKVLLAGISTLASYEALSKLTLDCSEIVGYALSAPQGHMELSLWERWYLQGIERVKFQELDYWPPQDRDANRRGLSLPSAGLISQCATLRKLRLHGTINEHLLRMFLKVPNLRDVQLRLDYYPAPEVELNTETRADACIRFEAALSERGFPD</sequence>
<dbReference type="GO" id="GO:0031146">
    <property type="term" value="P:SCF-dependent proteasomal ubiquitin-dependent protein catabolic process"/>
    <property type="evidence" value="ECO:0007669"/>
    <property type="project" value="TreeGrafter"/>
</dbReference>
<dbReference type="GO" id="GO:0019005">
    <property type="term" value="C:SCF ubiquitin ligase complex"/>
    <property type="evidence" value="ECO:0007669"/>
    <property type="project" value="TreeGrafter"/>
</dbReference>
<name>A0A9D4Z4K4_ADICA</name>